<evidence type="ECO:0000313" key="7">
    <source>
        <dbReference type="Proteomes" id="UP000199103"/>
    </source>
</evidence>
<evidence type="ECO:0000256" key="2">
    <source>
        <dbReference type="ARBA" id="ARBA00012758"/>
    </source>
</evidence>
<dbReference type="RefSeq" id="WP_172836147.1">
    <property type="nucleotide sequence ID" value="NZ_LT629772.1"/>
</dbReference>
<dbReference type="Proteomes" id="UP000199103">
    <property type="component" value="Chromosome I"/>
</dbReference>
<dbReference type="PANTHER" id="PTHR43101">
    <property type="entry name" value="BETA-FRUCTOSIDASE"/>
    <property type="match status" value="1"/>
</dbReference>
<dbReference type="EMBL" id="LT629772">
    <property type="protein sequence ID" value="SDS75182.1"/>
    <property type="molecule type" value="Genomic_DNA"/>
</dbReference>
<dbReference type="Pfam" id="PF00251">
    <property type="entry name" value="Glyco_hydro_32N"/>
    <property type="match status" value="1"/>
</dbReference>
<keyword evidence="4" id="KW-0326">Glycosidase</keyword>
<reference evidence="6 7" key="1">
    <citation type="submission" date="2016-10" db="EMBL/GenBank/DDBJ databases">
        <authorList>
            <person name="de Groot N.N."/>
        </authorList>
    </citation>
    <scope>NUCLEOTIDE SEQUENCE [LARGE SCALE GENOMIC DNA]</scope>
    <source>
        <strain evidence="6 7">DSM 21800</strain>
    </source>
</reference>
<feature type="domain" description="Glycosyl hydrolase family 32 N-terminal" evidence="5">
    <location>
        <begin position="19"/>
        <end position="334"/>
    </location>
</feature>
<evidence type="ECO:0000313" key="6">
    <source>
        <dbReference type="EMBL" id="SDS75182.1"/>
    </source>
</evidence>
<organism evidence="6 7">
    <name type="scientific">Microlunatus soli</name>
    <dbReference type="NCBI Taxonomy" id="630515"/>
    <lineage>
        <taxon>Bacteria</taxon>
        <taxon>Bacillati</taxon>
        <taxon>Actinomycetota</taxon>
        <taxon>Actinomycetes</taxon>
        <taxon>Propionibacteriales</taxon>
        <taxon>Propionibacteriaceae</taxon>
        <taxon>Microlunatus</taxon>
    </lineage>
</organism>
<gene>
    <name evidence="6" type="ORF">SAMN04489812_2906</name>
</gene>
<dbReference type="SMART" id="SM00640">
    <property type="entry name" value="Glyco_32"/>
    <property type="match status" value="1"/>
</dbReference>
<keyword evidence="3" id="KW-0378">Hydrolase</keyword>
<evidence type="ECO:0000256" key="3">
    <source>
        <dbReference type="ARBA" id="ARBA00022801"/>
    </source>
</evidence>
<comment type="similarity">
    <text evidence="1">Belongs to the glycosyl hydrolase 32 family.</text>
</comment>
<evidence type="ECO:0000259" key="5">
    <source>
        <dbReference type="Pfam" id="PF00251"/>
    </source>
</evidence>
<dbReference type="InterPro" id="IPR023296">
    <property type="entry name" value="Glyco_hydro_beta-prop_sf"/>
</dbReference>
<dbReference type="SUPFAM" id="SSF75005">
    <property type="entry name" value="Arabinanase/levansucrase/invertase"/>
    <property type="match status" value="1"/>
</dbReference>
<sequence length="428" mass="46162">MTDSDVSTSAADRLFPALHPRPGRGWVNDPNGLAHIDGRWHVFFQWNPRAAHSERIHWGHLSSPDLLTWTNHPAALQPRDGRPDSFGCWTGCVVDDGGTPTAVYSGVVDGSGHSEVLLARSDRQLVDWQQQDRSVLPMPDPDRFSDSRDPFVLHHGGHRWAVLGGGHRDGDPAVLVYRVDDLTDWQPAGTLVDTSDPIAASVAGCNIWECPNLVPVDGRWVLILSLMGSNETVSNGVGASTGINAHENRVRYLVGDLEVTDDLQLRFRPQRGGLLDSGPAFYAPQAVVAGDRTMLWGWSWELREQAAADAAGWAGSLTLPRELALRDGQLVSRPAAELSALIGPALGVADRLITDHAFLIRFAGPGSLAVDGEPVLELDGPAEVWVDGSVVEAYPVSGTPFTTRGYPQAGWTVTGPADLFVLGEERTG</sequence>
<dbReference type="PROSITE" id="PS00609">
    <property type="entry name" value="GLYCOSYL_HYDROL_F32"/>
    <property type="match status" value="1"/>
</dbReference>
<dbReference type="InterPro" id="IPR018053">
    <property type="entry name" value="Glyco_hydro_32_AS"/>
</dbReference>
<dbReference type="AlphaFoldDB" id="A0A1H1URN2"/>
<dbReference type="CDD" id="cd08996">
    <property type="entry name" value="GH32_FFase"/>
    <property type="match status" value="1"/>
</dbReference>
<accession>A0A1H1URN2</accession>
<dbReference type="InterPro" id="IPR001362">
    <property type="entry name" value="Glyco_hydro_32"/>
</dbReference>
<keyword evidence="7" id="KW-1185">Reference proteome</keyword>
<evidence type="ECO:0000256" key="4">
    <source>
        <dbReference type="ARBA" id="ARBA00023295"/>
    </source>
</evidence>
<dbReference type="InterPro" id="IPR051214">
    <property type="entry name" value="GH32_Enzymes"/>
</dbReference>
<dbReference type="GO" id="GO:0005975">
    <property type="term" value="P:carbohydrate metabolic process"/>
    <property type="evidence" value="ECO:0007669"/>
    <property type="project" value="InterPro"/>
</dbReference>
<proteinExistence type="inferred from homology"/>
<dbReference type="PANTHER" id="PTHR43101:SF1">
    <property type="entry name" value="BETA-FRUCTOSIDASE"/>
    <property type="match status" value="1"/>
</dbReference>
<protein>
    <recommendedName>
        <fullName evidence="2">beta-fructofuranosidase</fullName>
        <ecNumber evidence="2">3.2.1.26</ecNumber>
    </recommendedName>
</protein>
<dbReference type="STRING" id="630515.SAMN04489812_2906"/>
<evidence type="ECO:0000256" key="1">
    <source>
        <dbReference type="ARBA" id="ARBA00009902"/>
    </source>
</evidence>
<dbReference type="GO" id="GO:0004564">
    <property type="term" value="F:beta-fructofuranosidase activity"/>
    <property type="evidence" value="ECO:0007669"/>
    <property type="project" value="UniProtKB-EC"/>
</dbReference>
<dbReference type="EC" id="3.2.1.26" evidence="2"/>
<name>A0A1H1URN2_9ACTN</name>
<dbReference type="Gene3D" id="2.115.10.20">
    <property type="entry name" value="Glycosyl hydrolase domain, family 43"/>
    <property type="match status" value="1"/>
</dbReference>
<dbReference type="InterPro" id="IPR013148">
    <property type="entry name" value="Glyco_hydro_32_N"/>
</dbReference>